<reference evidence="20" key="1">
    <citation type="submission" date="2019-04" db="EMBL/GenBank/DDBJ databases">
        <authorList>
            <person name="Melise S."/>
            <person name="Noan J."/>
            <person name="Okalmin O."/>
        </authorList>
    </citation>
    <scope>NUCLEOTIDE SEQUENCE</scope>
    <source>
        <strain evidence="20">FN9</strain>
    </source>
</reference>
<evidence type="ECO:0000256" key="18">
    <source>
        <dbReference type="SAM" id="MobiDB-lite"/>
    </source>
</evidence>
<dbReference type="InterPro" id="IPR036910">
    <property type="entry name" value="HMG_box_dom_sf"/>
</dbReference>
<dbReference type="Gene3D" id="3.40.50.300">
    <property type="entry name" value="P-loop containing nucleotide triphosphate hydrolases"/>
    <property type="match status" value="1"/>
</dbReference>
<dbReference type="InterPro" id="IPR018937">
    <property type="entry name" value="MMgT"/>
</dbReference>
<dbReference type="FunFam" id="3.40.50.300:FF:001067">
    <property type="entry name" value="DNA mismatch repair protein MSH5"/>
    <property type="match status" value="1"/>
</dbReference>
<dbReference type="Pfam" id="PF00505">
    <property type="entry name" value="HMG_box"/>
    <property type="match status" value="1"/>
</dbReference>
<accession>A0A4E9ENT1</accession>
<keyword evidence="13 17" id="KW-0539">Nucleus</keyword>
<evidence type="ECO:0000256" key="9">
    <source>
        <dbReference type="ARBA" id="ARBA00022840"/>
    </source>
</evidence>
<evidence type="ECO:0000256" key="2">
    <source>
        <dbReference type="ARBA" id="ARBA00004127"/>
    </source>
</evidence>
<feature type="compositionally biased region" description="Acidic residues" evidence="18">
    <location>
        <begin position="287"/>
        <end position="297"/>
    </location>
</feature>
<evidence type="ECO:0000256" key="13">
    <source>
        <dbReference type="ARBA" id="ARBA00023242"/>
    </source>
</evidence>
<dbReference type="CDD" id="cd01389">
    <property type="entry name" value="HMG-box_ROX1-like"/>
    <property type="match status" value="1"/>
</dbReference>
<dbReference type="GO" id="GO:0051026">
    <property type="term" value="P:chiasma assembly"/>
    <property type="evidence" value="ECO:0007669"/>
    <property type="project" value="UniProtKB-ARBA"/>
</dbReference>
<feature type="DNA-binding region" description="HMG box" evidence="17">
    <location>
        <begin position="205"/>
        <end position="273"/>
    </location>
</feature>
<dbReference type="Pfam" id="PF10270">
    <property type="entry name" value="MMgT"/>
    <property type="match status" value="1"/>
</dbReference>
<keyword evidence="7" id="KW-0812">Transmembrane</keyword>
<dbReference type="GO" id="GO:0006298">
    <property type="term" value="P:mismatch repair"/>
    <property type="evidence" value="ECO:0007669"/>
    <property type="project" value="InterPro"/>
</dbReference>
<evidence type="ECO:0000256" key="11">
    <source>
        <dbReference type="ARBA" id="ARBA00023125"/>
    </source>
</evidence>
<feature type="compositionally biased region" description="Polar residues" evidence="18">
    <location>
        <begin position="29"/>
        <end position="39"/>
    </location>
</feature>
<comment type="subcellular location">
    <subcellularLocation>
        <location evidence="3">Chromosome</location>
    </subcellularLocation>
    <subcellularLocation>
        <location evidence="2">Endomembrane system</location>
        <topology evidence="2">Multi-pass membrane protein</topology>
    </subcellularLocation>
    <subcellularLocation>
        <location evidence="1">Nucleus</location>
    </subcellularLocation>
</comment>
<feature type="region of interest" description="Disordered" evidence="18">
    <location>
        <begin position="126"/>
        <end position="160"/>
    </location>
</feature>
<dbReference type="Pfam" id="PF05192">
    <property type="entry name" value="MutS_III"/>
    <property type="match status" value="1"/>
</dbReference>
<dbReference type="InterPro" id="IPR036187">
    <property type="entry name" value="DNA_mismatch_repair_MutS_sf"/>
</dbReference>
<proteinExistence type="inferred from homology"/>
<evidence type="ECO:0000259" key="19">
    <source>
        <dbReference type="PROSITE" id="PS50118"/>
    </source>
</evidence>
<protein>
    <recommendedName>
        <fullName evidence="15">DNA mismatch repair protein MSH5</fullName>
    </recommendedName>
    <alternativeName>
        <fullName evidence="16">MutS protein homolog 5</fullName>
    </alternativeName>
</protein>
<dbReference type="GO" id="GO:0012505">
    <property type="term" value="C:endomembrane system"/>
    <property type="evidence" value="ECO:0007669"/>
    <property type="project" value="UniProtKB-SubCell"/>
</dbReference>
<dbReference type="SUPFAM" id="SSF48334">
    <property type="entry name" value="DNA repair protein MutS, domain III"/>
    <property type="match status" value="1"/>
</dbReference>
<dbReference type="SUPFAM" id="SSF52540">
    <property type="entry name" value="P-loop containing nucleoside triphosphate hydrolases"/>
    <property type="match status" value="1"/>
</dbReference>
<dbReference type="InterPro" id="IPR007696">
    <property type="entry name" value="DNA_mismatch_repair_MutS_core"/>
</dbReference>
<evidence type="ECO:0000256" key="15">
    <source>
        <dbReference type="ARBA" id="ARBA00073549"/>
    </source>
</evidence>
<feature type="region of interest" description="Disordered" evidence="18">
    <location>
        <begin position="672"/>
        <end position="765"/>
    </location>
</feature>
<evidence type="ECO:0000256" key="1">
    <source>
        <dbReference type="ARBA" id="ARBA00004123"/>
    </source>
</evidence>
<dbReference type="PROSITE" id="PS50118">
    <property type="entry name" value="HMG_BOX_2"/>
    <property type="match status" value="1"/>
</dbReference>
<comment type="similarity">
    <text evidence="5">Belongs to the DNA mismatch repair MutS family.</text>
</comment>
<feature type="region of interest" description="Disordered" evidence="18">
    <location>
        <begin position="268"/>
        <end position="304"/>
    </location>
</feature>
<sequence length="1599" mass="176034">MQQHILPTPPSSSDGFSQQPTAMTDAHTSHTQGTMSPEQSFAGYPYATRYSTPVREDDSSVYEPSTVYSQRSDVSFIGYGGGLGITSNPYGPLPDEVGYNAHLPYTPEASPSAPCQTSEAITTRSGLSIAKKSLTTRTPAVKSGRVQKRSRAEKAKSASNIVSKPLSESAKDFPDIHVADIETFVNRSVETRLSETSRNKKQGQIKRPMNAFMLYRKAYQDVAKTQCAQNNHQHVSKVCGAAWVLEPVQLKEAFDQWARIERVNHQRAHPGYKFTPSKPKKAKQGEDGDEEYSDNDSEWNGGRGLFNAARKSRYRQVSRLGEASPTAFDAVNSSMGDPSTAPYHDVYAHPHHGRPHVLPYDQVVSNPYGMSMRQYNGLGISSEMTSRAASPVELEYSIHGLDGFTHNYYGAPLSTFNNAPTLFGSNPYDTYDGLPAGATPLGQEGWIPQMETDHDMMPVAAGYEETTAQDAYLKGNKDDWKVEVMDEPGHFEDWYAQTEQGLHHWSLVSHPCHRNSSQHLSSVYLFQNVTFEITQLRHSMTWISKTVTVTGLVLLAHACYSAQEHSAISSASVHHGQPQPLATHSLPIDISIEALVATLVVVLGLVMGTPQLRPIKWHEWAGKIEREGEAGFVNGSGEVEKDYRGNPFSLLETRPGFIDIRKQRREFTNWVKAEEKAGSTQGTRMPRTSGSSASSSSGRARGWGRGRRALGGHASTRRNTRNSSSQSGSSLRSSPNGHNLTRHYSDIPELPIPHEEQNPRSSSEPVQHEVVMAMDMKDDLTIGCAYFSTTDGILQVSEDISAASLDIAGQFLIHAQPNNLLVSARAPSSEFSIETAHERLVGLNSQALSSTGIVFSTGMEDEANEESIPGHPLPESCAFRSLRYGGCINMNSPVSVGCAGALLGDILRRRSAGFLPDGQVAGVLFRVADIRMFSLSSYMYISNDTLLSLQILQTEMHPNSQAWGSDANQSNSKESLSVYGLFQHLASTPQGRTQLRRIFLRPLLDINIISERQRSIAVLLQPENADKLPQLASTLRKIRNLHTTFAQLRKGIEFPSAGQSFDKGVWGTIHRFTTHALTLRELIASLNGGSDVVLFKQAIEDIQPPGLVAVKEMIDKTIDFEQSKACRRSSVKAGIDPQLDELKRQYDGMDSFLTEVINHVHRELPDWARKYVQSCIFLPQIGFLTVVGPNPDTGDGLYEGEGTTLEEWEKVFNTDGAACYKNSYMRELDEEYGDMYCQIGDREVEIIHGLVNKVLKHEEPLLSASDMCGEFDAILALALGAEKYNWRGPQVVEESVIHIEEGRHPLQELVVPAFVPNSCHLFAGPRRTPEVQDDSPQAIILTGPNHSGKSVYLKQTAIIVYLAHIGSFVPATHAIIGLTESILTCISPRESMSGGESAFARDMKQAALSIKTSSPRSIVLVDEFGKGTNGDDGAALLAALLDHYLSLKSDCPRLLAATHFHEVFENNYLAHHISFKIAHMNVRLEQEASLVDDQVTYLFNLEYGHNTSSYGGRCAALNGVPSLVVDRAETVSQLLARNEDLGAVCARLSPTDEDVLEKAELTARLFLARSFDNGDVDISSETRENTRDSVRDILEAILS</sequence>
<evidence type="ECO:0000256" key="16">
    <source>
        <dbReference type="ARBA" id="ARBA00077470"/>
    </source>
</evidence>
<keyword evidence="11 17" id="KW-0238">DNA-binding</keyword>
<evidence type="ECO:0000256" key="3">
    <source>
        <dbReference type="ARBA" id="ARBA00004286"/>
    </source>
</evidence>
<feature type="domain" description="HMG box" evidence="19">
    <location>
        <begin position="205"/>
        <end position="273"/>
    </location>
</feature>
<keyword evidence="12" id="KW-0472">Membrane</keyword>
<dbReference type="SUPFAM" id="SSF47095">
    <property type="entry name" value="HMG-box"/>
    <property type="match status" value="1"/>
</dbReference>
<evidence type="ECO:0000256" key="5">
    <source>
        <dbReference type="ARBA" id="ARBA00006271"/>
    </source>
</evidence>
<feature type="region of interest" description="Disordered" evidence="18">
    <location>
        <begin position="1"/>
        <end position="46"/>
    </location>
</feature>
<dbReference type="GO" id="GO:0005634">
    <property type="term" value="C:nucleus"/>
    <property type="evidence" value="ECO:0007669"/>
    <property type="project" value="UniProtKB-SubCell"/>
</dbReference>
<dbReference type="InterPro" id="IPR027417">
    <property type="entry name" value="P-loop_NTPase"/>
</dbReference>
<dbReference type="GO" id="GO:0005524">
    <property type="term" value="F:ATP binding"/>
    <property type="evidence" value="ECO:0007669"/>
    <property type="project" value="UniProtKB-KW"/>
</dbReference>
<dbReference type="GO" id="GO:0005694">
    <property type="term" value="C:chromosome"/>
    <property type="evidence" value="ECO:0007669"/>
    <property type="project" value="UniProtKB-SubCell"/>
</dbReference>
<evidence type="ECO:0000256" key="10">
    <source>
        <dbReference type="ARBA" id="ARBA00022989"/>
    </source>
</evidence>
<dbReference type="PROSITE" id="PS00486">
    <property type="entry name" value="DNA_MISMATCH_REPAIR_2"/>
    <property type="match status" value="1"/>
</dbReference>
<evidence type="ECO:0000313" key="20">
    <source>
        <dbReference type="EMBL" id="VIO64676.1"/>
    </source>
</evidence>
<feature type="compositionally biased region" description="Low complexity" evidence="18">
    <location>
        <begin position="721"/>
        <end position="734"/>
    </location>
</feature>
<dbReference type="GO" id="GO:0140664">
    <property type="term" value="F:ATP-dependent DNA damage sensor activity"/>
    <property type="evidence" value="ECO:0007669"/>
    <property type="project" value="InterPro"/>
</dbReference>
<dbReference type="Pfam" id="PF00488">
    <property type="entry name" value="MutS_V"/>
    <property type="match status" value="1"/>
</dbReference>
<keyword evidence="8" id="KW-0547">Nucleotide-binding</keyword>
<feature type="compositionally biased region" description="Polar residues" evidence="18">
    <location>
        <begin position="1"/>
        <end position="22"/>
    </location>
</feature>
<evidence type="ECO:0000256" key="7">
    <source>
        <dbReference type="ARBA" id="ARBA00022692"/>
    </source>
</evidence>
<dbReference type="GO" id="GO:0030983">
    <property type="term" value="F:mismatched DNA binding"/>
    <property type="evidence" value="ECO:0007669"/>
    <property type="project" value="InterPro"/>
</dbReference>
<dbReference type="Gene3D" id="1.10.30.10">
    <property type="entry name" value="High mobility group box domain"/>
    <property type="match status" value="1"/>
</dbReference>
<dbReference type="InterPro" id="IPR045076">
    <property type="entry name" value="MutS"/>
</dbReference>
<dbReference type="PANTHER" id="PTHR11361">
    <property type="entry name" value="DNA MISMATCH REPAIR PROTEIN MUTS FAMILY MEMBER"/>
    <property type="match status" value="1"/>
</dbReference>
<organism evidence="20">
    <name type="scientific">Gibberella zeae</name>
    <name type="common">Wheat head blight fungus</name>
    <name type="synonym">Fusarium graminearum</name>
    <dbReference type="NCBI Taxonomy" id="5518"/>
    <lineage>
        <taxon>Eukaryota</taxon>
        <taxon>Fungi</taxon>
        <taxon>Dikarya</taxon>
        <taxon>Ascomycota</taxon>
        <taxon>Pezizomycotina</taxon>
        <taxon>Sordariomycetes</taxon>
        <taxon>Hypocreomycetidae</taxon>
        <taxon>Hypocreales</taxon>
        <taxon>Nectriaceae</taxon>
        <taxon>Fusarium</taxon>
    </lineage>
</organism>
<feature type="compositionally biased region" description="Basic residues" evidence="18">
    <location>
        <begin position="702"/>
        <end position="720"/>
    </location>
</feature>
<feature type="compositionally biased region" description="Low complexity" evidence="18">
    <location>
        <begin position="689"/>
        <end position="700"/>
    </location>
</feature>
<evidence type="ECO:0000256" key="14">
    <source>
        <dbReference type="ARBA" id="ARBA00023254"/>
    </source>
</evidence>
<dbReference type="SMART" id="SM00398">
    <property type="entry name" value="HMG"/>
    <property type="match status" value="1"/>
</dbReference>
<gene>
    <name evidence="20" type="ORF">FUG_LOCUS580648</name>
</gene>
<keyword evidence="9" id="KW-0067">ATP-binding</keyword>
<dbReference type="InterPro" id="IPR009071">
    <property type="entry name" value="HMG_box_dom"/>
</dbReference>
<keyword evidence="10" id="KW-1133">Transmembrane helix</keyword>
<dbReference type="PANTHER" id="PTHR11361:SF20">
    <property type="entry name" value="MUTS PROTEIN HOMOLOG 5"/>
    <property type="match status" value="1"/>
</dbReference>
<keyword evidence="14" id="KW-0469">Meiosis</keyword>
<comment type="similarity">
    <text evidence="4">Belongs to the membrane magnesium transporter (TC 1.A.67) family.</text>
</comment>
<dbReference type="SMART" id="SM00533">
    <property type="entry name" value="MUTSd"/>
    <property type="match status" value="1"/>
</dbReference>
<name>A0A4E9ENT1_GIBZA</name>
<evidence type="ECO:0000256" key="4">
    <source>
        <dbReference type="ARBA" id="ARBA00006109"/>
    </source>
</evidence>
<dbReference type="InterPro" id="IPR000432">
    <property type="entry name" value="DNA_mismatch_repair_MutS_C"/>
</dbReference>
<evidence type="ECO:0000256" key="6">
    <source>
        <dbReference type="ARBA" id="ARBA00022454"/>
    </source>
</evidence>
<dbReference type="EMBL" id="CAAKMV010000207">
    <property type="protein sequence ID" value="VIO64676.1"/>
    <property type="molecule type" value="Genomic_DNA"/>
</dbReference>
<evidence type="ECO:0000256" key="12">
    <source>
        <dbReference type="ARBA" id="ARBA00023136"/>
    </source>
</evidence>
<keyword evidence="6" id="KW-0158">Chromosome</keyword>
<feature type="compositionally biased region" description="Polar residues" evidence="18">
    <location>
        <begin position="678"/>
        <end position="688"/>
    </location>
</feature>
<evidence type="ECO:0000256" key="8">
    <source>
        <dbReference type="ARBA" id="ARBA00022741"/>
    </source>
</evidence>
<dbReference type="Gene3D" id="1.10.1420.10">
    <property type="match status" value="1"/>
</dbReference>
<dbReference type="SMART" id="SM00534">
    <property type="entry name" value="MUTSac"/>
    <property type="match status" value="1"/>
</dbReference>
<evidence type="ECO:0000256" key="17">
    <source>
        <dbReference type="PROSITE-ProRule" id="PRU00267"/>
    </source>
</evidence>